<evidence type="ECO:0000256" key="9">
    <source>
        <dbReference type="ARBA" id="ARBA00049007"/>
    </source>
</evidence>
<organism evidence="13 14">
    <name type="scientific">Muiribacterium halophilum</name>
    <dbReference type="NCBI Taxonomy" id="2053465"/>
    <lineage>
        <taxon>Bacteria</taxon>
        <taxon>Candidatus Muiribacteriota</taxon>
        <taxon>Candidatus Muiribacteriia</taxon>
        <taxon>Candidatus Muiribacteriales</taxon>
        <taxon>Candidatus Muiribacteriaceae</taxon>
        <taxon>Candidatus Muiribacterium</taxon>
    </lineage>
</organism>
<comment type="cofactor">
    <cofactor evidence="10">
        <name>pyridoxal 5'-phosphate</name>
        <dbReference type="ChEBI" id="CHEBI:597326"/>
    </cofactor>
    <text evidence="10">Binds 1 pyridoxal phosphate per subunit.</text>
</comment>
<proteinExistence type="inferred from homology"/>
<feature type="binding site" evidence="10">
    <location>
        <position position="103"/>
    </location>
    <ligand>
        <name>pyridoxal 5'-phosphate</name>
        <dbReference type="ChEBI" id="CHEBI:597326"/>
    </ligand>
</feature>
<evidence type="ECO:0000313" key="14">
    <source>
        <dbReference type="Proteomes" id="UP000234857"/>
    </source>
</evidence>
<evidence type="ECO:0000256" key="8">
    <source>
        <dbReference type="ARBA" id="ARBA00047630"/>
    </source>
</evidence>
<dbReference type="PROSITE" id="PS00595">
    <property type="entry name" value="AA_TRANSFER_CLASS_5"/>
    <property type="match status" value="1"/>
</dbReference>
<dbReference type="PANTHER" id="PTHR43247">
    <property type="entry name" value="PHOSPHOSERINE AMINOTRANSFERASE"/>
    <property type="match status" value="1"/>
</dbReference>
<sequence>MDNRVFNFSAGPATLPESVLKTAQEEFLNWHGCGMSVMEMSHRSKEYGSIIQEAEATLVRLLNIPDTHKVLFLQGGATLQFAMAPMNLMTKEDSCDYIIAGNWGNKAFQECEKIGLKAHKVASSEEDNFTYIPEEKDWDLSDAKYVHYTSNNTIFGTCFNELPEFDNKIAICDMSSDFLSRPVDISKFGLIYAGAQKNAGPAGVTIAIIRKDLVGLPHTKNFPTILNYSTHVKKDSMHNTPPSYSIYICGLVFKWVEEEIGGLDKMYDLNKRKAQKIYDAIDNSNGFYRSPVVNENQRSLMNIPFVLPTPELDAKFIEEAGKLKMLNIKGYRTVGGIRASIYNAHPMKGVDTLVNFMEEFRKKNS</sequence>
<comment type="catalytic activity">
    <reaction evidence="9 10 11">
        <text>O-phospho-L-serine + 2-oxoglutarate = 3-phosphooxypyruvate + L-glutamate</text>
        <dbReference type="Rhea" id="RHEA:14329"/>
        <dbReference type="ChEBI" id="CHEBI:16810"/>
        <dbReference type="ChEBI" id="CHEBI:18110"/>
        <dbReference type="ChEBI" id="CHEBI:29985"/>
        <dbReference type="ChEBI" id="CHEBI:57524"/>
        <dbReference type="EC" id="2.6.1.52"/>
    </reaction>
</comment>
<comment type="catalytic activity">
    <reaction evidence="8 10">
        <text>4-(phosphooxy)-L-threonine + 2-oxoglutarate = (R)-3-hydroxy-2-oxo-4-phosphooxybutanoate + L-glutamate</text>
        <dbReference type="Rhea" id="RHEA:16573"/>
        <dbReference type="ChEBI" id="CHEBI:16810"/>
        <dbReference type="ChEBI" id="CHEBI:29985"/>
        <dbReference type="ChEBI" id="CHEBI:58452"/>
        <dbReference type="ChEBI" id="CHEBI:58538"/>
        <dbReference type="EC" id="2.6.1.52"/>
    </reaction>
</comment>
<gene>
    <name evidence="10" type="primary">serC</name>
    <name evidence="13" type="ORF">C0601_08385</name>
</gene>
<keyword evidence="10" id="KW-0664">Pyridoxine biosynthesis</keyword>
<evidence type="ECO:0000256" key="5">
    <source>
        <dbReference type="ARBA" id="ARBA00022679"/>
    </source>
</evidence>
<comment type="subunit">
    <text evidence="10">Homodimer.</text>
</comment>
<dbReference type="FunFam" id="3.90.1150.10:FF:000006">
    <property type="entry name" value="Phosphoserine aminotransferase"/>
    <property type="match status" value="1"/>
</dbReference>
<dbReference type="InterPro" id="IPR000192">
    <property type="entry name" value="Aminotrans_V_dom"/>
</dbReference>
<dbReference type="NCBIfam" id="TIGR01364">
    <property type="entry name" value="serC_1"/>
    <property type="match status" value="1"/>
</dbReference>
<keyword evidence="10" id="KW-0963">Cytoplasm</keyword>
<evidence type="ECO:0000256" key="11">
    <source>
        <dbReference type="RuleBase" id="RU004505"/>
    </source>
</evidence>
<dbReference type="InterPro" id="IPR015421">
    <property type="entry name" value="PyrdxlP-dep_Trfase_major"/>
</dbReference>
<protein>
    <recommendedName>
        <fullName evidence="10">Phosphoserine aminotransferase</fullName>
        <ecNumber evidence="10">2.6.1.52</ecNumber>
    </recommendedName>
    <alternativeName>
        <fullName evidence="10">Phosphohydroxythreonine aminotransferase</fullName>
        <shortName evidence="10">PSAT</shortName>
    </alternativeName>
</protein>
<dbReference type="InterPro" id="IPR015424">
    <property type="entry name" value="PyrdxlP-dep_Trfase"/>
</dbReference>
<feature type="binding site" evidence="10">
    <location>
        <position position="196"/>
    </location>
    <ligand>
        <name>pyridoxal 5'-phosphate</name>
        <dbReference type="ChEBI" id="CHEBI:597326"/>
    </ligand>
</feature>
<evidence type="ECO:0000313" key="13">
    <source>
        <dbReference type="EMBL" id="PLX17132.1"/>
    </source>
</evidence>
<evidence type="ECO:0000256" key="3">
    <source>
        <dbReference type="ARBA" id="ARBA00022576"/>
    </source>
</evidence>
<feature type="domain" description="Aminotransferase class V" evidence="12">
    <location>
        <begin position="5"/>
        <end position="353"/>
    </location>
</feature>
<feature type="binding site" evidence="10">
    <location>
        <begin position="239"/>
        <end position="240"/>
    </location>
    <ligand>
        <name>pyridoxal 5'-phosphate</name>
        <dbReference type="ChEBI" id="CHEBI:597326"/>
    </ligand>
</feature>
<comment type="function">
    <text evidence="10">Catalyzes the reversible conversion of 3-phosphohydroxypyruvate to phosphoserine and of 3-hydroxy-2-oxo-4-phosphonooxybutanoate to phosphohydroxythreonine.</text>
</comment>
<dbReference type="GO" id="GO:0005737">
    <property type="term" value="C:cytoplasm"/>
    <property type="evidence" value="ECO:0007669"/>
    <property type="project" value="UniProtKB-SubCell"/>
</dbReference>
<feature type="modified residue" description="N6-(pyridoxal phosphate)lysine" evidence="10">
    <location>
        <position position="197"/>
    </location>
</feature>
<accession>A0A2N5ZEQ0</accession>
<dbReference type="GO" id="GO:0004648">
    <property type="term" value="F:O-phospho-L-serine:2-oxoglutarate aminotransferase activity"/>
    <property type="evidence" value="ECO:0007669"/>
    <property type="project" value="UniProtKB-UniRule"/>
</dbReference>
<comment type="caution">
    <text evidence="13">The sequence shown here is derived from an EMBL/GenBank/DDBJ whole genome shotgun (WGS) entry which is preliminary data.</text>
</comment>
<name>A0A2N5ZEQ0_MUIH1</name>
<dbReference type="AlphaFoldDB" id="A0A2N5ZEQ0"/>
<reference evidence="13 14" key="1">
    <citation type="submission" date="2017-11" db="EMBL/GenBank/DDBJ databases">
        <title>Genome-resolved metagenomics identifies genetic mobility, metabolic interactions, and unexpected diversity in perchlorate-reducing communities.</title>
        <authorList>
            <person name="Barnum T.P."/>
            <person name="Figueroa I.A."/>
            <person name="Carlstrom C.I."/>
            <person name="Lucas L.N."/>
            <person name="Engelbrektson A.L."/>
            <person name="Coates J.D."/>
        </authorList>
    </citation>
    <scope>NUCLEOTIDE SEQUENCE [LARGE SCALE GENOMIC DNA]</scope>
    <source>
        <strain evidence="13">BM706</strain>
    </source>
</reference>
<comment type="caution">
    <text evidence="10">Lacks conserved residue(s) required for the propagation of feature annotation.</text>
</comment>
<keyword evidence="7 10" id="KW-0718">Serine biosynthesis</keyword>
<dbReference type="EMBL" id="PKTG01000095">
    <property type="protein sequence ID" value="PLX17132.1"/>
    <property type="molecule type" value="Genomic_DNA"/>
</dbReference>
<dbReference type="GO" id="GO:0008615">
    <property type="term" value="P:pyridoxine biosynthetic process"/>
    <property type="evidence" value="ECO:0007669"/>
    <property type="project" value="UniProtKB-UniRule"/>
</dbReference>
<feature type="binding site" evidence="10">
    <location>
        <position position="173"/>
    </location>
    <ligand>
        <name>pyridoxal 5'-phosphate</name>
        <dbReference type="ChEBI" id="CHEBI:597326"/>
    </ligand>
</feature>
<keyword evidence="3 10" id="KW-0032">Aminotransferase</keyword>
<dbReference type="Proteomes" id="UP000234857">
    <property type="component" value="Unassembled WGS sequence"/>
</dbReference>
<dbReference type="UniPathway" id="UPA00135">
    <property type="reaction ID" value="UER00197"/>
</dbReference>
<dbReference type="Gene3D" id="3.40.640.10">
    <property type="entry name" value="Type I PLP-dependent aspartate aminotransferase-like (Major domain)"/>
    <property type="match status" value="1"/>
</dbReference>
<keyword evidence="5 10" id="KW-0808">Transferase</keyword>
<keyword evidence="6 10" id="KW-0663">Pyridoxal phosphate</keyword>
<comment type="pathway">
    <text evidence="1 10 11">Amino-acid biosynthesis; L-serine biosynthesis; L-serine from 3-phospho-D-glycerate: step 2/3.</text>
</comment>
<evidence type="ECO:0000256" key="7">
    <source>
        <dbReference type="ARBA" id="ARBA00023299"/>
    </source>
</evidence>
<dbReference type="EC" id="2.6.1.52" evidence="10"/>
<comment type="pathway">
    <text evidence="10">Cofactor biosynthesis; pyridoxine 5'-phosphate biosynthesis; pyridoxine 5'-phosphate from D-erythrose 4-phosphate: step 3/5.</text>
</comment>
<dbReference type="SUPFAM" id="SSF53383">
    <property type="entry name" value="PLP-dependent transferases"/>
    <property type="match status" value="1"/>
</dbReference>
<comment type="similarity">
    <text evidence="2 10">Belongs to the class-V pyridoxal-phosphate-dependent aminotransferase family. SerC subfamily.</text>
</comment>
<feature type="binding site" evidence="10">
    <location>
        <position position="43"/>
    </location>
    <ligand>
        <name>L-glutamate</name>
        <dbReference type="ChEBI" id="CHEBI:29985"/>
    </ligand>
</feature>
<dbReference type="GO" id="GO:0030170">
    <property type="term" value="F:pyridoxal phosphate binding"/>
    <property type="evidence" value="ECO:0007669"/>
    <property type="project" value="UniProtKB-UniRule"/>
</dbReference>
<evidence type="ECO:0000256" key="10">
    <source>
        <dbReference type="HAMAP-Rule" id="MF_00160"/>
    </source>
</evidence>
<dbReference type="Gene3D" id="3.90.1150.10">
    <property type="entry name" value="Aspartate Aminotransferase, domain 1"/>
    <property type="match status" value="1"/>
</dbReference>
<dbReference type="GO" id="GO:0006564">
    <property type="term" value="P:L-serine biosynthetic process"/>
    <property type="evidence" value="ECO:0007669"/>
    <property type="project" value="UniProtKB-UniRule"/>
</dbReference>
<feature type="binding site" evidence="10">
    <location>
        <begin position="77"/>
        <end position="78"/>
    </location>
    <ligand>
        <name>pyridoxal 5'-phosphate</name>
        <dbReference type="ChEBI" id="CHEBI:597326"/>
    </ligand>
</feature>
<comment type="subcellular location">
    <subcellularLocation>
        <location evidence="10">Cytoplasm</location>
    </subcellularLocation>
</comment>
<evidence type="ECO:0000256" key="4">
    <source>
        <dbReference type="ARBA" id="ARBA00022605"/>
    </source>
</evidence>
<keyword evidence="4 10" id="KW-0028">Amino-acid biosynthesis</keyword>
<dbReference type="FunFam" id="3.40.640.10:FF:000010">
    <property type="entry name" value="Phosphoserine aminotransferase"/>
    <property type="match status" value="1"/>
</dbReference>
<dbReference type="Pfam" id="PF00266">
    <property type="entry name" value="Aminotran_5"/>
    <property type="match status" value="1"/>
</dbReference>
<dbReference type="InterPro" id="IPR022278">
    <property type="entry name" value="Pser_aminoTfrase"/>
</dbReference>
<dbReference type="InterPro" id="IPR020578">
    <property type="entry name" value="Aminotrans_V_PyrdxlP_BS"/>
</dbReference>
<evidence type="ECO:0000256" key="1">
    <source>
        <dbReference type="ARBA" id="ARBA00005099"/>
    </source>
</evidence>
<dbReference type="UniPathway" id="UPA00244">
    <property type="reaction ID" value="UER00311"/>
</dbReference>
<evidence type="ECO:0000256" key="6">
    <source>
        <dbReference type="ARBA" id="ARBA00022898"/>
    </source>
</evidence>
<evidence type="ECO:0000259" key="12">
    <source>
        <dbReference type="Pfam" id="PF00266"/>
    </source>
</evidence>
<dbReference type="PIRSF" id="PIRSF000525">
    <property type="entry name" value="SerC"/>
    <property type="match status" value="1"/>
</dbReference>
<dbReference type="InterPro" id="IPR015422">
    <property type="entry name" value="PyrdxlP-dep_Trfase_small"/>
</dbReference>
<feature type="binding site" evidence="10">
    <location>
        <position position="153"/>
    </location>
    <ligand>
        <name>pyridoxal 5'-phosphate</name>
        <dbReference type="ChEBI" id="CHEBI:597326"/>
    </ligand>
</feature>
<dbReference type="NCBIfam" id="NF003764">
    <property type="entry name" value="PRK05355.1"/>
    <property type="match status" value="1"/>
</dbReference>
<dbReference type="PANTHER" id="PTHR43247:SF1">
    <property type="entry name" value="PHOSPHOSERINE AMINOTRANSFERASE"/>
    <property type="match status" value="1"/>
</dbReference>
<evidence type="ECO:0000256" key="2">
    <source>
        <dbReference type="ARBA" id="ARBA00006904"/>
    </source>
</evidence>
<dbReference type="HAMAP" id="MF_00160">
    <property type="entry name" value="SerC_aminotrans_5"/>
    <property type="match status" value="1"/>
</dbReference>